<reference evidence="1" key="1">
    <citation type="submission" date="2020-10" db="EMBL/GenBank/DDBJ databases">
        <authorList>
            <person name="Gilroy R."/>
        </authorList>
    </citation>
    <scope>NUCLEOTIDE SEQUENCE</scope>
    <source>
        <strain evidence="1">ChiSxjej2B14-8506</strain>
    </source>
</reference>
<dbReference type="Pfam" id="PF08876">
    <property type="entry name" value="DUF1836"/>
    <property type="match status" value="1"/>
</dbReference>
<protein>
    <submittedName>
        <fullName evidence="1">DUF1836 domain-containing protein</fullName>
    </submittedName>
</protein>
<dbReference type="AlphaFoldDB" id="A0A9D1LPZ0"/>
<evidence type="ECO:0000313" key="2">
    <source>
        <dbReference type="Proteomes" id="UP000824123"/>
    </source>
</evidence>
<evidence type="ECO:0000313" key="1">
    <source>
        <dbReference type="EMBL" id="HIU45825.1"/>
    </source>
</evidence>
<reference evidence="1" key="2">
    <citation type="journal article" date="2021" name="PeerJ">
        <title>Extensive microbial diversity within the chicken gut microbiome revealed by metagenomics and culture.</title>
        <authorList>
            <person name="Gilroy R."/>
            <person name="Ravi A."/>
            <person name="Getino M."/>
            <person name="Pursley I."/>
            <person name="Horton D.L."/>
            <person name="Alikhan N.F."/>
            <person name="Baker D."/>
            <person name="Gharbi K."/>
            <person name="Hall N."/>
            <person name="Watson M."/>
            <person name="Adriaenssens E.M."/>
            <person name="Foster-Nyarko E."/>
            <person name="Jarju S."/>
            <person name="Secka A."/>
            <person name="Antonio M."/>
            <person name="Oren A."/>
            <person name="Chaudhuri R.R."/>
            <person name="La Ragione R."/>
            <person name="Hildebrand F."/>
            <person name="Pallen M.J."/>
        </authorList>
    </citation>
    <scope>NUCLEOTIDE SEQUENCE</scope>
    <source>
        <strain evidence="1">ChiSxjej2B14-8506</strain>
    </source>
</reference>
<sequence>MQQMIDSMRAYAPIPWEQIPDLGLYKDQVITYIERVYAPLYGAQAARLLTPSMINNYVKMGVIARPEGKKYGREQLAMLTMLVVLKQASSLEDTARLMNVDRSAGARPIYEAFCTYLTEQLSSFADSLAASDATALHLAVGAAVGSLACEAMLAAEQRGRESDAPRRSK</sequence>
<accession>A0A9D1LPZ0</accession>
<dbReference type="Proteomes" id="UP000824123">
    <property type="component" value="Unassembled WGS sequence"/>
</dbReference>
<organism evidence="1 2">
    <name type="scientific">Candidatus Fimadaptatus faecigallinarum</name>
    <dbReference type="NCBI Taxonomy" id="2840814"/>
    <lineage>
        <taxon>Bacteria</taxon>
        <taxon>Bacillati</taxon>
        <taxon>Bacillota</taxon>
        <taxon>Clostridia</taxon>
        <taxon>Eubacteriales</taxon>
        <taxon>Candidatus Fimadaptatus</taxon>
    </lineage>
</organism>
<dbReference type="PANTHER" id="PTHR40056">
    <property type="entry name" value="HYPOTHETICAL CYTOSOLIC PROTEIN"/>
    <property type="match status" value="1"/>
</dbReference>
<dbReference type="EMBL" id="DVNK01000007">
    <property type="protein sequence ID" value="HIU45825.1"/>
    <property type="molecule type" value="Genomic_DNA"/>
</dbReference>
<dbReference type="InterPro" id="IPR014975">
    <property type="entry name" value="DUF1836"/>
</dbReference>
<gene>
    <name evidence="1" type="ORF">IAC59_01025</name>
</gene>
<name>A0A9D1LPZ0_9FIRM</name>
<comment type="caution">
    <text evidence="1">The sequence shown here is derived from an EMBL/GenBank/DDBJ whole genome shotgun (WGS) entry which is preliminary data.</text>
</comment>
<dbReference type="PANTHER" id="PTHR40056:SF1">
    <property type="entry name" value="DUF1836 DOMAIN-CONTAINING PROTEIN"/>
    <property type="match status" value="1"/>
</dbReference>
<proteinExistence type="predicted"/>